<accession>A0A1G2D7G7</accession>
<dbReference type="Proteomes" id="UP000177996">
    <property type="component" value="Unassembled WGS sequence"/>
</dbReference>
<evidence type="ECO:0000313" key="2">
    <source>
        <dbReference type="Proteomes" id="UP000177996"/>
    </source>
</evidence>
<dbReference type="AlphaFoldDB" id="A0A1G2D7G7"/>
<reference evidence="1 2" key="1">
    <citation type="journal article" date="2016" name="Nat. Commun.">
        <title>Thousands of microbial genomes shed light on interconnected biogeochemical processes in an aquifer system.</title>
        <authorList>
            <person name="Anantharaman K."/>
            <person name="Brown C.T."/>
            <person name="Hug L.A."/>
            <person name="Sharon I."/>
            <person name="Castelle C.J."/>
            <person name="Probst A.J."/>
            <person name="Thomas B.C."/>
            <person name="Singh A."/>
            <person name="Wilkins M.J."/>
            <person name="Karaoz U."/>
            <person name="Brodie E.L."/>
            <person name="Williams K.H."/>
            <person name="Hubbard S.S."/>
            <person name="Banfield J.F."/>
        </authorList>
    </citation>
    <scope>NUCLEOTIDE SEQUENCE [LARGE SCALE GENOMIC DNA]</scope>
</reference>
<protein>
    <submittedName>
        <fullName evidence="1">Uncharacterized protein</fullName>
    </submittedName>
</protein>
<gene>
    <name evidence="1" type="ORF">A3D65_06965</name>
</gene>
<comment type="caution">
    <text evidence="1">The sequence shown here is derived from an EMBL/GenBank/DDBJ whole genome shotgun (WGS) entry which is preliminary data.</text>
</comment>
<organism evidence="1 2">
    <name type="scientific">Candidatus Lloydbacteria bacterium RIFCSPHIGHO2_02_FULL_50_13</name>
    <dbReference type="NCBI Taxonomy" id="1798661"/>
    <lineage>
        <taxon>Bacteria</taxon>
        <taxon>Candidatus Lloydiibacteriota</taxon>
    </lineage>
</organism>
<dbReference type="EMBL" id="MHLL01000018">
    <property type="protein sequence ID" value="OGZ09585.1"/>
    <property type="molecule type" value="Genomic_DNA"/>
</dbReference>
<sequence>MITFLQLISQSKGVAMARIIMLVNAYHVKKGGAKTLLSQKYHINDMPDQRGYEGYEGELMNSFMRDAKTAAERQYQDSFMVGAINPEAFQAEVVQFQIIP</sequence>
<evidence type="ECO:0000313" key="1">
    <source>
        <dbReference type="EMBL" id="OGZ09585.1"/>
    </source>
</evidence>
<name>A0A1G2D7G7_9BACT</name>
<proteinExistence type="predicted"/>